<dbReference type="PROSITE" id="PS00379">
    <property type="entry name" value="CDP_ALCOHOL_P_TRANSF"/>
    <property type="match status" value="1"/>
</dbReference>
<sequence length="258" mass="29142">MIKKNIPNMITLANMLCGILSVLMCLNDKLLAASFFILLGIFFDFFDGYFARLLKVGGDFGKELDSLADVVTSGIAPGFIMFQLIIFAQNGSWFGELNASSENWQSFAENRYYFLPYLGFIIPLASAMRLAKFNIDERQTDSFIGLATPALSLLVASIPLIYHYSEQMYFVRFFQSPITLVVITLIGAVLMNSELPMFSLKFKNYGWKTNQTKYIFLVVSIFLVATLQFVAIPIIIAIYILFSVLENSTKKTPIKRPE</sequence>
<dbReference type="RefSeq" id="WP_377179397.1">
    <property type="nucleotide sequence ID" value="NZ_JBHTMY010000003.1"/>
</dbReference>
<feature type="transmembrane region" description="Helical" evidence="3">
    <location>
        <begin position="143"/>
        <end position="162"/>
    </location>
</feature>
<evidence type="ECO:0000256" key="3">
    <source>
        <dbReference type="SAM" id="Phobius"/>
    </source>
</evidence>
<keyword evidence="3" id="KW-0472">Membrane</keyword>
<evidence type="ECO:0000313" key="4">
    <source>
        <dbReference type="EMBL" id="MFD1316429.1"/>
    </source>
</evidence>
<name>A0ABW3Y6M6_9FLAO</name>
<comment type="similarity">
    <text evidence="2">Belongs to the CDP-alcohol phosphatidyltransferase class-I family.</text>
</comment>
<feature type="transmembrane region" description="Helical" evidence="3">
    <location>
        <begin position="7"/>
        <end position="24"/>
    </location>
</feature>
<proteinExistence type="inferred from homology"/>
<feature type="transmembrane region" description="Helical" evidence="3">
    <location>
        <begin position="214"/>
        <end position="242"/>
    </location>
</feature>
<dbReference type="InterPro" id="IPR043130">
    <property type="entry name" value="CDP-OH_PTrfase_TM_dom"/>
</dbReference>
<protein>
    <submittedName>
        <fullName evidence="4">CDP-alcohol phosphatidyltransferase family protein</fullName>
    </submittedName>
</protein>
<keyword evidence="3" id="KW-0812">Transmembrane</keyword>
<reference evidence="5" key="1">
    <citation type="journal article" date="2019" name="Int. J. Syst. Evol. Microbiol.">
        <title>The Global Catalogue of Microorganisms (GCM) 10K type strain sequencing project: providing services to taxonomists for standard genome sequencing and annotation.</title>
        <authorList>
            <consortium name="The Broad Institute Genomics Platform"/>
            <consortium name="The Broad Institute Genome Sequencing Center for Infectious Disease"/>
            <person name="Wu L."/>
            <person name="Ma J."/>
        </authorList>
    </citation>
    <scope>NUCLEOTIDE SEQUENCE [LARGE SCALE GENOMIC DNA]</scope>
    <source>
        <strain evidence="5">CCUG 61485</strain>
    </source>
</reference>
<evidence type="ECO:0000313" key="5">
    <source>
        <dbReference type="Proteomes" id="UP001597201"/>
    </source>
</evidence>
<evidence type="ECO:0000256" key="2">
    <source>
        <dbReference type="RuleBase" id="RU003750"/>
    </source>
</evidence>
<evidence type="ECO:0000256" key="1">
    <source>
        <dbReference type="ARBA" id="ARBA00022679"/>
    </source>
</evidence>
<comment type="caution">
    <text evidence="4">The sequence shown here is derived from an EMBL/GenBank/DDBJ whole genome shotgun (WGS) entry which is preliminary data.</text>
</comment>
<organism evidence="4 5">
    <name type="scientific">Namhaeicola litoreus</name>
    <dbReference type="NCBI Taxonomy" id="1052145"/>
    <lineage>
        <taxon>Bacteria</taxon>
        <taxon>Pseudomonadati</taxon>
        <taxon>Bacteroidota</taxon>
        <taxon>Flavobacteriia</taxon>
        <taxon>Flavobacteriales</taxon>
        <taxon>Flavobacteriaceae</taxon>
        <taxon>Namhaeicola</taxon>
    </lineage>
</organism>
<accession>A0ABW3Y6M6</accession>
<feature type="transmembrane region" description="Helical" evidence="3">
    <location>
        <begin position="112"/>
        <end position="131"/>
    </location>
</feature>
<gene>
    <name evidence="4" type="ORF">ACFQ39_12440</name>
</gene>
<feature type="transmembrane region" description="Helical" evidence="3">
    <location>
        <begin position="30"/>
        <end position="50"/>
    </location>
</feature>
<keyword evidence="3" id="KW-1133">Transmembrane helix</keyword>
<feature type="transmembrane region" description="Helical" evidence="3">
    <location>
        <begin position="174"/>
        <end position="193"/>
    </location>
</feature>
<feature type="transmembrane region" description="Helical" evidence="3">
    <location>
        <begin position="70"/>
        <end position="92"/>
    </location>
</feature>
<dbReference type="InterPro" id="IPR000462">
    <property type="entry name" value="CDP-OH_P_trans"/>
</dbReference>
<dbReference type="Proteomes" id="UP001597201">
    <property type="component" value="Unassembled WGS sequence"/>
</dbReference>
<dbReference type="Pfam" id="PF01066">
    <property type="entry name" value="CDP-OH_P_transf"/>
    <property type="match status" value="1"/>
</dbReference>
<keyword evidence="1 2" id="KW-0808">Transferase</keyword>
<dbReference type="EMBL" id="JBHTMY010000003">
    <property type="protein sequence ID" value="MFD1316429.1"/>
    <property type="molecule type" value="Genomic_DNA"/>
</dbReference>
<dbReference type="Gene3D" id="1.20.120.1760">
    <property type="match status" value="1"/>
</dbReference>
<dbReference type="InterPro" id="IPR048254">
    <property type="entry name" value="CDP_ALCOHOL_P_TRANSF_CS"/>
</dbReference>
<keyword evidence="5" id="KW-1185">Reference proteome</keyword>